<gene>
    <name evidence="8" type="ORF">HRJ34_05210</name>
</gene>
<dbReference type="GO" id="GO:0006281">
    <property type="term" value="P:DNA repair"/>
    <property type="evidence" value="ECO:0007669"/>
    <property type="project" value="UniProtKB-KW"/>
</dbReference>
<dbReference type="PANTHER" id="PTHR10815:SF14">
    <property type="entry name" value="BIFUNCTIONAL TRANSCRIPTIONAL ACTIVATOR_DNA REPAIR ENZYME ADA"/>
    <property type="match status" value="1"/>
</dbReference>
<proteinExistence type="predicted"/>
<evidence type="ECO:0000313" key="9">
    <source>
        <dbReference type="Proteomes" id="UP000664914"/>
    </source>
</evidence>
<sequence>MQEIIRFAWGTSSLGDVMVAVSDRGIVAIEFGDQRPAVEQALRARFPEAVVHERPDELAPIVAKAVRAIEEPGYDPGLPLDLRGTPYEVMVWTMLRDIPSGETTSYGALAARLGTRDARDVTAAIANNAVAVLVPCHRVIRKDGSISGYRWGFRRKRSLLARERKAIDR</sequence>
<comment type="catalytic activity">
    <reaction evidence="1">
        <text>a 4-O-methyl-thymidine in DNA + L-cysteinyl-[protein] = a thymidine in DNA + S-methyl-L-cysteinyl-[protein]</text>
        <dbReference type="Rhea" id="RHEA:53428"/>
        <dbReference type="Rhea" id="RHEA-COMP:10131"/>
        <dbReference type="Rhea" id="RHEA-COMP:10132"/>
        <dbReference type="Rhea" id="RHEA-COMP:13555"/>
        <dbReference type="Rhea" id="RHEA-COMP:13556"/>
        <dbReference type="ChEBI" id="CHEBI:29950"/>
        <dbReference type="ChEBI" id="CHEBI:82612"/>
        <dbReference type="ChEBI" id="CHEBI:137386"/>
        <dbReference type="ChEBI" id="CHEBI:137387"/>
        <dbReference type="EC" id="2.1.1.63"/>
    </reaction>
</comment>
<evidence type="ECO:0000256" key="6">
    <source>
        <dbReference type="ARBA" id="ARBA00049348"/>
    </source>
</evidence>
<dbReference type="InterPro" id="IPR036217">
    <property type="entry name" value="MethylDNA_cys_MeTrfase_DNAb"/>
</dbReference>
<dbReference type="SUPFAM" id="SSF53155">
    <property type="entry name" value="Methylated DNA-protein cysteine methyltransferase domain"/>
    <property type="match status" value="1"/>
</dbReference>
<organism evidence="8 9">
    <name type="scientific">Rhizorhabdus wittichii</name>
    <dbReference type="NCBI Taxonomy" id="160791"/>
    <lineage>
        <taxon>Bacteria</taxon>
        <taxon>Pseudomonadati</taxon>
        <taxon>Pseudomonadota</taxon>
        <taxon>Alphaproteobacteria</taxon>
        <taxon>Sphingomonadales</taxon>
        <taxon>Sphingomonadaceae</taxon>
        <taxon>Rhizorhabdus</taxon>
    </lineage>
</organism>
<dbReference type="InterPro" id="IPR036388">
    <property type="entry name" value="WH-like_DNA-bd_sf"/>
</dbReference>
<comment type="catalytic activity">
    <reaction evidence="6">
        <text>a 6-O-methyl-2'-deoxyguanosine in DNA + L-cysteinyl-[protein] = S-methyl-L-cysteinyl-[protein] + a 2'-deoxyguanosine in DNA</text>
        <dbReference type="Rhea" id="RHEA:24000"/>
        <dbReference type="Rhea" id="RHEA-COMP:10131"/>
        <dbReference type="Rhea" id="RHEA-COMP:10132"/>
        <dbReference type="Rhea" id="RHEA-COMP:11367"/>
        <dbReference type="Rhea" id="RHEA-COMP:11368"/>
        <dbReference type="ChEBI" id="CHEBI:29950"/>
        <dbReference type="ChEBI" id="CHEBI:82612"/>
        <dbReference type="ChEBI" id="CHEBI:85445"/>
        <dbReference type="ChEBI" id="CHEBI:85448"/>
        <dbReference type="EC" id="2.1.1.63"/>
    </reaction>
</comment>
<dbReference type="EMBL" id="CP059319">
    <property type="protein sequence ID" value="QTH22916.1"/>
    <property type="molecule type" value="Genomic_DNA"/>
</dbReference>
<reference evidence="8" key="2">
    <citation type="submission" date="2021-04" db="EMBL/GenBank/DDBJ databases">
        <title>Isolation and genomic analysis of the ibuprofen-degrading bacterium Sphingomonas strain MPO218.</title>
        <authorList>
            <person name="Aulestia M."/>
            <person name="Flores A."/>
            <person name="Mangas E.L."/>
            <person name="Perez-Pulido A.J."/>
            <person name="Santero E."/>
            <person name="Camacho E.M."/>
        </authorList>
    </citation>
    <scope>NUCLEOTIDE SEQUENCE</scope>
    <source>
        <strain evidence="8">MPO218</strain>
    </source>
</reference>
<dbReference type="AlphaFoldDB" id="A0A975D620"/>
<evidence type="ECO:0000313" key="8">
    <source>
        <dbReference type="EMBL" id="QTH22916.1"/>
    </source>
</evidence>
<evidence type="ECO:0000259" key="7">
    <source>
        <dbReference type="Pfam" id="PF01035"/>
    </source>
</evidence>
<protein>
    <submittedName>
        <fullName evidence="8">Methylated-DNA--[protein]-cysteine S-methyltransferase</fullName>
        <ecNumber evidence="8">2.1.1.63</ecNumber>
    </submittedName>
</protein>
<keyword evidence="3 8" id="KW-0808">Transferase</keyword>
<accession>A0A975D620</accession>
<keyword evidence="2 8" id="KW-0489">Methyltransferase</keyword>
<dbReference type="Proteomes" id="UP000664914">
    <property type="component" value="Chromosome"/>
</dbReference>
<evidence type="ECO:0000256" key="1">
    <source>
        <dbReference type="ARBA" id="ARBA00001286"/>
    </source>
</evidence>
<reference evidence="8" key="1">
    <citation type="submission" date="2020-07" db="EMBL/GenBank/DDBJ databases">
        <authorList>
            <person name="Camacho E."/>
        </authorList>
    </citation>
    <scope>NUCLEOTIDE SEQUENCE</scope>
    <source>
        <strain evidence="8">MPO218</strain>
    </source>
</reference>
<keyword evidence="4" id="KW-0227">DNA damage</keyword>
<evidence type="ECO:0000256" key="2">
    <source>
        <dbReference type="ARBA" id="ARBA00022603"/>
    </source>
</evidence>
<dbReference type="Pfam" id="PF01035">
    <property type="entry name" value="DNA_binding_1"/>
    <property type="match status" value="1"/>
</dbReference>
<name>A0A975D620_9SPHN</name>
<dbReference type="CDD" id="cd06445">
    <property type="entry name" value="ATase"/>
    <property type="match status" value="1"/>
</dbReference>
<dbReference type="PANTHER" id="PTHR10815">
    <property type="entry name" value="METHYLATED-DNA--PROTEIN-CYSTEINE METHYLTRANSFERASE"/>
    <property type="match status" value="1"/>
</dbReference>
<dbReference type="Gene3D" id="1.10.10.10">
    <property type="entry name" value="Winged helix-like DNA-binding domain superfamily/Winged helix DNA-binding domain"/>
    <property type="match status" value="1"/>
</dbReference>
<evidence type="ECO:0000256" key="5">
    <source>
        <dbReference type="ARBA" id="ARBA00023204"/>
    </source>
</evidence>
<dbReference type="Gene3D" id="3.30.160.70">
    <property type="entry name" value="Methylated DNA-protein cysteine methyltransferase domain"/>
    <property type="match status" value="1"/>
</dbReference>
<dbReference type="PROSITE" id="PS00374">
    <property type="entry name" value="MGMT"/>
    <property type="match status" value="1"/>
</dbReference>
<dbReference type="EC" id="2.1.1.63" evidence="8"/>
<dbReference type="GO" id="GO:0003908">
    <property type="term" value="F:methylated-DNA-[protein]-cysteine S-methyltransferase activity"/>
    <property type="evidence" value="ECO:0007669"/>
    <property type="project" value="UniProtKB-EC"/>
</dbReference>
<dbReference type="InterPro" id="IPR001497">
    <property type="entry name" value="MethylDNA_cys_MeTrfase_AS"/>
</dbReference>
<dbReference type="NCBIfam" id="TIGR00589">
    <property type="entry name" value="ogt"/>
    <property type="match status" value="1"/>
</dbReference>
<dbReference type="InterPro" id="IPR036631">
    <property type="entry name" value="MGMT_N_sf"/>
</dbReference>
<dbReference type="SUPFAM" id="SSF46767">
    <property type="entry name" value="Methylated DNA-protein cysteine methyltransferase, C-terminal domain"/>
    <property type="match status" value="1"/>
</dbReference>
<evidence type="ECO:0000256" key="4">
    <source>
        <dbReference type="ARBA" id="ARBA00022763"/>
    </source>
</evidence>
<keyword evidence="5" id="KW-0234">DNA repair</keyword>
<dbReference type="GO" id="GO:0032259">
    <property type="term" value="P:methylation"/>
    <property type="evidence" value="ECO:0007669"/>
    <property type="project" value="UniProtKB-KW"/>
</dbReference>
<feature type="domain" description="Methylated-DNA-[protein]-cysteine S-methyltransferase DNA binding" evidence="7">
    <location>
        <begin position="89"/>
        <end position="164"/>
    </location>
</feature>
<evidence type="ECO:0000256" key="3">
    <source>
        <dbReference type="ARBA" id="ARBA00022679"/>
    </source>
</evidence>
<dbReference type="InterPro" id="IPR014048">
    <property type="entry name" value="MethylDNA_cys_MeTrfase_DNA-bd"/>
</dbReference>